<dbReference type="PANTHER" id="PTHR22954">
    <property type="entry name" value="RETROVIRAL PROTEASE-RELATED"/>
    <property type="match status" value="1"/>
</dbReference>
<dbReference type="PANTHER" id="PTHR22954:SF3">
    <property type="entry name" value="PROTEIN CBG08539"/>
    <property type="match status" value="1"/>
</dbReference>
<evidence type="ECO:0000313" key="1">
    <source>
        <dbReference type="EMBL" id="KYM94546.1"/>
    </source>
</evidence>
<evidence type="ECO:0000313" key="2">
    <source>
        <dbReference type="Proteomes" id="UP000078542"/>
    </source>
</evidence>
<accession>A0A151I8A4</accession>
<gene>
    <name evidence="1" type="ORF">ALC62_14824</name>
</gene>
<dbReference type="AlphaFoldDB" id="A0A151I8A4"/>
<reference evidence="1 2" key="1">
    <citation type="submission" date="2016-03" db="EMBL/GenBank/DDBJ databases">
        <title>Cyphomyrmex costatus WGS genome.</title>
        <authorList>
            <person name="Nygaard S."/>
            <person name="Hu H."/>
            <person name="Boomsma J."/>
            <person name="Zhang G."/>
        </authorList>
    </citation>
    <scope>NUCLEOTIDE SEQUENCE [LARGE SCALE GENOMIC DNA]</scope>
    <source>
        <strain evidence="1">MS0001</strain>
        <tissue evidence="1">Whole body</tissue>
    </source>
</reference>
<proteinExistence type="predicted"/>
<dbReference type="Pfam" id="PF03564">
    <property type="entry name" value="DUF1759"/>
    <property type="match status" value="1"/>
</dbReference>
<dbReference type="EMBL" id="KQ978378">
    <property type="protein sequence ID" value="KYM94546.1"/>
    <property type="molecule type" value="Genomic_DNA"/>
</dbReference>
<protein>
    <submittedName>
        <fullName evidence="1">Uncharacterized protein</fullName>
    </submittedName>
</protein>
<dbReference type="STRING" id="456900.A0A151I8A4"/>
<dbReference type="InterPro" id="IPR005312">
    <property type="entry name" value="DUF1759"/>
</dbReference>
<sequence>MRVSHIEHHIEQQLSLSSLIINAYDNLIKYGMENVASQRINVRLTALKENWERFLVAHDAITLLPTFFHHARLPRLDLPKFNGTPSDWLPFKDLFRSLVIDNPTLSPVEKLQYLKTSLTGTAVNMLSNTTLTADNFFKAWDSLISFYENRRLLVNAALSSLLNLKRITRESASELEKLYTTVIQIYRTLETLARPVNSWDDFLIFIVVQQLDAESVKVWEQHIGSSKELLTWK</sequence>
<organism evidence="1 2">
    <name type="scientific">Cyphomyrmex costatus</name>
    <dbReference type="NCBI Taxonomy" id="456900"/>
    <lineage>
        <taxon>Eukaryota</taxon>
        <taxon>Metazoa</taxon>
        <taxon>Ecdysozoa</taxon>
        <taxon>Arthropoda</taxon>
        <taxon>Hexapoda</taxon>
        <taxon>Insecta</taxon>
        <taxon>Pterygota</taxon>
        <taxon>Neoptera</taxon>
        <taxon>Endopterygota</taxon>
        <taxon>Hymenoptera</taxon>
        <taxon>Apocrita</taxon>
        <taxon>Aculeata</taxon>
        <taxon>Formicoidea</taxon>
        <taxon>Formicidae</taxon>
        <taxon>Myrmicinae</taxon>
        <taxon>Cyphomyrmex</taxon>
    </lineage>
</organism>
<name>A0A151I8A4_9HYME</name>
<keyword evidence="2" id="KW-1185">Reference proteome</keyword>
<dbReference type="Proteomes" id="UP000078542">
    <property type="component" value="Unassembled WGS sequence"/>
</dbReference>